<dbReference type="EMBL" id="BRXW01000346">
    <property type="protein sequence ID" value="GMI18785.1"/>
    <property type="molecule type" value="Genomic_DNA"/>
</dbReference>
<gene>
    <name evidence="3" type="ORF">TrLO_g13320</name>
</gene>
<dbReference type="OrthoDB" id="445007at2759"/>
<evidence type="ECO:0000313" key="3">
    <source>
        <dbReference type="EMBL" id="GMI18785.1"/>
    </source>
</evidence>
<dbReference type="Proteomes" id="UP001165122">
    <property type="component" value="Unassembled WGS sequence"/>
</dbReference>
<comment type="cofactor">
    <cofactor evidence="1">
        <name>Fe cation</name>
        <dbReference type="ChEBI" id="CHEBI:24875"/>
    </cofactor>
</comment>
<evidence type="ECO:0000313" key="4">
    <source>
        <dbReference type="Proteomes" id="UP001165122"/>
    </source>
</evidence>
<sequence length="501" mass="55726">MSSFNPSAVASASNLSNPSSSTPTPSPSASFNADGFYISPTPLLTPSETTSLRTSLESLIRHSYPSSTPPTKPCKKINAPRDPQKPLGFTGNLQNTKTLQIVNTHLSNPSISSILRSPTLASYIGHLTNWPSVRYIQDQAWLKPPNAPSLSFHRDRPYIPLKRELTENDLDGGYHKNVRIVTLWITLDDIEEDSGGLEFAVGSHTWLKTSEEGYPVGANSSFFGGEDYRYMASKMGKDEGVEVVEFKETVGLKAGGGSFHDGDTYHGSGVNRSKTLPRRGIGIHFSRGDVEWDVEKAKGSKVWKEFVEGVEEGGEAKLSEEDFPIVWTRKTEGEWEEEIKSEKPSIKTALKNLMTNRIAQEGPAIEKLRLMQTAAKFVITTVNTGIFVWPATSPPINDEEEKAEVCYKLYDKIKSIPNAKVSELMSSTFLKLGSIKKALYDYKSKGVKSLSDDEFYYVKGFIEEFLETVESGEELVWTEDLEKVIRKRGKERVERAAGKME</sequence>
<dbReference type="Pfam" id="PF05721">
    <property type="entry name" value="PhyH"/>
    <property type="match status" value="1"/>
</dbReference>
<organism evidence="3 4">
    <name type="scientific">Triparma laevis f. longispina</name>
    <dbReference type="NCBI Taxonomy" id="1714387"/>
    <lineage>
        <taxon>Eukaryota</taxon>
        <taxon>Sar</taxon>
        <taxon>Stramenopiles</taxon>
        <taxon>Ochrophyta</taxon>
        <taxon>Bolidophyceae</taxon>
        <taxon>Parmales</taxon>
        <taxon>Triparmaceae</taxon>
        <taxon>Triparma</taxon>
    </lineage>
</organism>
<evidence type="ECO:0000256" key="1">
    <source>
        <dbReference type="ARBA" id="ARBA00001962"/>
    </source>
</evidence>
<comment type="caution">
    <text evidence="3">The sequence shown here is derived from an EMBL/GenBank/DDBJ whole genome shotgun (WGS) entry which is preliminary data.</text>
</comment>
<keyword evidence="4" id="KW-1185">Reference proteome</keyword>
<protein>
    <submittedName>
        <fullName evidence="3">Uncharacterized protein</fullName>
    </submittedName>
</protein>
<dbReference type="AlphaFoldDB" id="A0A9W7L1B8"/>
<dbReference type="SUPFAM" id="SSF51197">
    <property type="entry name" value="Clavaminate synthase-like"/>
    <property type="match status" value="1"/>
</dbReference>
<dbReference type="PANTHER" id="PTHR20883:SF46">
    <property type="entry name" value="PHYTANOYL-COA HYDROXYLASE"/>
    <property type="match status" value="1"/>
</dbReference>
<name>A0A9W7L1B8_9STRA</name>
<dbReference type="Gene3D" id="2.60.120.620">
    <property type="entry name" value="q2cbj1_9rhob like domain"/>
    <property type="match status" value="1"/>
</dbReference>
<accession>A0A9W7L1B8</accession>
<feature type="region of interest" description="Disordered" evidence="2">
    <location>
        <begin position="1"/>
        <end position="33"/>
    </location>
</feature>
<reference evidence="4" key="1">
    <citation type="journal article" date="2023" name="Commun. Biol.">
        <title>Genome analysis of Parmales, the sister group of diatoms, reveals the evolutionary specialization of diatoms from phago-mixotrophs to photoautotrophs.</title>
        <authorList>
            <person name="Ban H."/>
            <person name="Sato S."/>
            <person name="Yoshikawa S."/>
            <person name="Yamada K."/>
            <person name="Nakamura Y."/>
            <person name="Ichinomiya M."/>
            <person name="Sato N."/>
            <person name="Blanc-Mathieu R."/>
            <person name="Endo H."/>
            <person name="Kuwata A."/>
            <person name="Ogata H."/>
        </authorList>
    </citation>
    <scope>NUCLEOTIDE SEQUENCE [LARGE SCALE GENOMIC DNA]</scope>
    <source>
        <strain evidence="4">NIES 3700</strain>
    </source>
</reference>
<proteinExistence type="predicted"/>
<evidence type="ECO:0000256" key="2">
    <source>
        <dbReference type="SAM" id="MobiDB-lite"/>
    </source>
</evidence>
<dbReference type="InterPro" id="IPR008775">
    <property type="entry name" value="Phytyl_CoA_dOase-like"/>
</dbReference>
<dbReference type="PANTHER" id="PTHR20883">
    <property type="entry name" value="PHYTANOYL-COA DIOXYGENASE DOMAIN CONTAINING 1"/>
    <property type="match status" value="1"/>
</dbReference>